<name>A0ABX1TQ47_9GAMM</name>
<comment type="caution">
    <text evidence="2">The sequence shown here is derived from an EMBL/GenBank/DDBJ whole genome shotgun (WGS) entry which is preliminary data.</text>
</comment>
<sequence length="129" mass="14272">MYLALKHLHITTVVLSLALFVLRGLWILTDSPQSRRRWVRIVPHVIDAVLLTSAIGLVLILHQYPFVHGWLTAKVLGLTAYIILGSIALKRGPTKPIRAAAWILALATFGYIVSVAMTHAPSGFLSWLL</sequence>
<dbReference type="Proteomes" id="UP000760480">
    <property type="component" value="Unassembled WGS sequence"/>
</dbReference>
<proteinExistence type="predicted"/>
<dbReference type="InterPro" id="IPR007360">
    <property type="entry name" value="SirB"/>
</dbReference>
<dbReference type="PIRSF" id="PIRSF005610">
    <property type="entry name" value="SirB"/>
    <property type="match status" value="1"/>
</dbReference>
<dbReference type="Pfam" id="PF04247">
    <property type="entry name" value="SirB"/>
    <property type="match status" value="1"/>
</dbReference>
<reference evidence="2 3" key="1">
    <citation type="submission" date="2019-03" db="EMBL/GenBank/DDBJ databases">
        <title>Metabolic reconstructions from genomes of highly enriched 'Candidatus Accumulibacter' and 'Candidatus Competibacter' bioreactor populations.</title>
        <authorList>
            <person name="Annavajhala M.K."/>
            <person name="Welles L."/>
            <person name="Abbas B."/>
            <person name="Sorokin D."/>
            <person name="Park H."/>
            <person name="Van Loosdrecht M."/>
            <person name="Chandran K."/>
        </authorList>
    </citation>
    <scope>NUCLEOTIDE SEQUENCE [LARGE SCALE GENOMIC DNA]</scope>
    <source>
        <strain evidence="2 3">SBR_G</strain>
    </source>
</reference>
<keyword evidence="1" id="KW-0812">Transmembrane</keyword>
<protein>
    <submittedName>
        <fullName evidence="2">Regulator SirB</fullName>
    </submittedName>
</protein>
<dbReference type="EMBL" id="SPMZ01000037">
    <property type="protein sequence ID" value="NMQ20061.1"/>
    <property type="molecule type" value="Genomic_DNA"/>
</dbReference>
<keyword evidence="1" id="KW-1133">Transmembrane helix</keyword>
<keyword evidence="3" id="KW-1185">Reference proteome</keyword>
<dbReference type="RefSeq" id="WP_169249354.1">
    <property type="nucleotide sequence ID" value="NZ_SPMZ01000037.1"/>
</dbReference>
<feature type="transmembrane region" description="Helical" evidence="1">
    <location>
        <begin position="6"/>
        <end position="29"/>
    </location>
</feature>
<feature type="transmembrane region" description="Helical" evidence="1">
    <location>
        <begin position="101"/>
        <end position="120"/>
    </location>
</feature>
<keyword evidence="1" id="KW-0472">Membrane</keyword>
<feature type="transmembrane region" description="Helical" evidence="1">
    <location>
        <begin position="67"/>
        <end position="89"/>
    </location>
</feature>
<gene>
    <name evidence="2" type="ORF">E4P82_13165</name>
</gene>
<dbReference type="PANTHER" id="PTHR39594:SF1">
    <property type="entry name" value="PROTEIN YCHQ"/>
    <property type="match status" value="1"/>
</dbReference>
<dbReference type="PANTHER" id="PTHR39594">
    <property type="entry name" value="PROTEIN YCHQ"/>
    <property type="match status" value="1"/>
</dbReference>
<accession>A0ABX1TQ47</accession>
<evidence type="ECO:0000313" key="2">
    <source>
        <dbReference type="EMBL" id="NMQ20061.1"/>
    </source>
</evidence>
<evidence type="ECO:0000256" key="1">
    <source>
        <dbReference type="SAM" id="Phobius"/>
    </source>
</evidence>
<organism evidence="2 3">
    <name type="scientific">Candidatus Competibacter phosphatis</name>
    <dbReference type="NCBI Taxonomy" id="221280"/>
    <lineage>
        <taxon>Bacteria</taxon>
        <taxon>Pseudomonadati</taxon>
        <taxon>Pseudomonadota</taxon>
        <taxon>Gammaproteobacteria</taxon>
        <taxon>Candidatus Competibacteraceae</taxon>
        <taxon>Candidatus Competibacter</taxon>
    </lineage>
</organism>
<evidence type="ECO:0000313" key="3">
    <source>
        <dbReference type="Proteomes" id="UP000760480"/>
    </source>
</evidence>
<feature type="transmembrane region" description="Helical" evidence="1">
    <location>
        <begin position="41"/>
        <end position="61"/>
    </location>
</feature>